<gene>
    <name evidence="1" type="ORF">A3D65_05205</name>
</gene>
<dbReference type="STRING" id="1798661.A3D65_05205"/>
<sequence>MGKLITLGIVGVVALVLVSMFIGTYNYGNSTEVALKATKKNNENILAQYSQKVREAAQVPDMYVEGLTKITREAMTGRYGAEGSKAVFQWIKEQNPNVDPQVYIKLQQIVESGRDQFQVGQTRLIDQRRGYEESLGSFPRGIVLSILGYPRINLDDFNIVTNEYASDAFEKGKEEGPLKLR</sequence>
<accession>A0A1G2D129</accession>
<dbReference type="EMBL" id="MHLL01000067">
    <property type="protein sequence ID" value="OGZ07172.1"/>
    <property type="molecule type" value="Genomic_DNA"/>
</dbReference>
<name>A0A1G2D129_9BACT</name>
<reference evidence="1 2" key="1">
    <citation type="journal article" date="2016" name="Nat. Commun.">
        <title>Thousands of microbial genomes shed light on interconnected biogeochemical processes in an aquifer system.</title>
        <authorList>
            <person name="Anantharaman K."/>
            <person name="Brown C.T."/>
            <person name="Hug L.A."/>
            <person name="Sharon I."/>
            <person name="Castelle C.J."/>
            <person name="Probst A.J."/>
            <person name="Thomas B.C."/>
            <person name="Singh A."/>
            <person name="Wilkins M.J."/>
            <person name="Karaoz U."/>
            <person name="Brodie E.L."/>
            <person name="Williams K.H."/>
            <person name="Hubbard S.S."/>
            <person name="Banfield J.F."/>
        </authorList>
    </citation>
    <scope>NUCLEOTIDE SEQUENCE [LARGE SCALE GENOMIC DNA]</scope>
</reference>
<dbReference type="AlphaFoldDB" id="A0A1G2D129"/>
<evidence type="ECO:0000313" key="1">
    <source>
        <dbReference type="EMBL" id="OGZ07172.1"/>
    </source>
</evidence>
<organism evidence="1 2">
    <name type="scientific">Candidatus Lloydbacteria bacterium RIFCSPHIGHO2_02_FULL_50_13</name>
    <dbReference type="NCBI Taxonomy" id="1798661"/>
    <lineage>
        <taxon>Bacteria</taxon>
        <taxon>Candidatus Lloydiibacteriota</taxon>
    </lineage>
</organism>
<dbReference type="Proteomes" id="UP000177996">
    <property type="component" value="Unassembled WGS sequence"/>
</dbReference>
<protein>
    <recommendedName>
        <fullName evidence="3">LemA family protein</fullName>
    </recommendedName>
</protein>
<proteinExistence type="predicted"/>
<evidence type="ECO:0000313" key="2">
    <source>
        <dbReference type="Proteomes" id="UP000177996"/>
    </source>
</evidence>
<comment type="caution">
    <text evidence="1">The sequence shown here is derived from an EMBL/GenBank/DDBJ whole genome shotgun (WGS) entry which is preliminary data.</text>
</comment>
<evidence type="ECO:0008006" key="3">
    <source>
        <dbReference type="Google" id="ProtNLM"/>
    </source>
</evidence>